<dbReference type="GO" id="GO:0140359">
    <property type="term" value="F:ABC-type transporter activity"/>
    <property type="evidence" value="ECO:0007669"/>
    <property type="project" value="InterPro"/>
</dbReference>
<organism evidence="10 11">
    <name type="scientific">Nosema bombycis (strain CQ1 / CVCC 102059)</name>
    <name type="common">Microsporidian parasite</name>
    <name type="synonym">Pebrine of silkworm</name>
    <dbReference type="NCBI Taxonomy" id="578461"/>
    <lineage>
        <taxon>Eukaryota</taxon>
        <taxon>Fungi</taxon>
        <taxon>Fungi incertae sedis</taxon>
        <taxon>Microsporidia</taxon>
        <taxon>Nosematidae</taxon>
        <taxon>Nosema</taxon>
    </lineage>
</organism>
<dbReference type="PANTHER" id="PTHR48041">
    <property type="entry name" value="ABC TRANSPORTER G FAMILY MEMBER 28"/>
    <property type="match status" value="1"/>
</dbReference>
<dbReference type="OrthoDB" id="66620at2759"/>
<reference evidence="10 11" key="1">
    <citation type="journal article" date="2013" name="BMC Genomics">
        <title>Comparative genomics of parasitic silkworm microsporidia reveal an association between genome expansion and host adaptation.</title>
        <authorList>
            <person name="Pan G."/>
            <person name="Xu J."/>
            <person name="Li T."/>
            <person name="Xia Q."/>
            <person name="Liu S.L."/>
            <person name="Zhang G."/>
            <person name="Li S."/>
            <person name="Li C."/>
            <person name="Liu H."/>
            <person name="Yang L."/>
            <person name="Liu T."/>
            <person name="Zhang X."/>
            <person name="Wu Z."/>
            <person name="Fan W."/>
            <person name="Dang X."/>
            <person name="Xiang H."/>
            <person name="Tao M."/>
            <person name="Li Y."/>
            <person name="Hu J."/>
            <person name="Li Z."/>
            <person name="Lin L."/>
            <person name="Luo J."/>
            <person name="Geng L."/>
            <person name="Wang L."/>
            <person name="Long M."/>
            <person name="Wan Y."/>
            <person name="He N."/>
            <person name="Zhang Z."/>
            <person name="Lu C."/>
            <person name="Keeling P.J."/>
            <person name="Wang J."/>
            <person name="Xiang Z."/>
            <person name="Zhou Z."/>
        </authorList>
    </citation>
    <scope>NUCLEOTIDE SEQUENCE [LARGE SCALE GENOMIC DNA]</scope>
    <source>
        <strain evidence="11">CQ1 / CVCC 102059</strain>
    </source>
</reference>
<dbReference type="EMBL" id="KB909241">
    <property type="protein sequence ID" value="EOB12896.1"/>
    <property type="molecule type" value="Genomic_DNA"/>
</dbReference>
<protein>
    <submittedName>
        <fullName evidence="10">White-brown complex protein 7-like protein</fullName>
    </submittedName>
</protein>
<dbReference type="Proteomes" id="UP000016927">
    <property type="component" value="Unassembled WGS sequence"/>
</dbReference>
<evidence type="ECO:0000256" key="1">
    <source>
        <dbReference type="ARBA" id="ARBA00004141"/>
    </source>
</evidence>
<dbReference type="OMA" id="MCVNGFM"/>
<feature type="transmembrane region" description="Helical" evidence="8">
    <location>
        <begin position="481"/>
        <end position="503"/>
    </location>
</feature>
<evidence type="ECO:0000313" key="11">
    <source>
        <dbReference type="Proteomes" id="UP000016927"/>
    </source>
</evidence>
<keyword evidence="2" id="KW-0813">Transport</keyword>
<dbReference type="HOGENOM" id="CLU_000604_57_6_1"/>
<keyword evidence="6 8" id="KW-1133">Transmembrane helix</keyword>
<feature type="transmembrane region" description="Helical" evidence="8">
    <location>
        <begin position="413"/>
        <end position="435"/>
    </location>
</feature>
<evidence type="ECO:0000313" key="10">
    <source>
        <dbReference type="EMBL" id="EOB12896.1"/>
    </source>
</evidence>
<evidence type="ECO:0000256" key="8">
    <source>
        <dbReference type="SAM" id="Phobius"/>
    </source>
</evidence>
<evidence type="ECO:0000256" key="5">
    <source>
        <dbReference type="ARBA" id="ARBA00022840"/>
    </source>
</evidence>
<keyword evidence="4" id="KW-0547">Nucleotide-binding</keyword>
<keyword evidence="5" id="KW-0067">ATP-binding</keyword>
<feature type="domain" description="ABC transporter" evidence="9">
    <location>
        <begin position="17"/>
        <end position="252"/>
    </location>
</feature>
<dbReference type="GO" id="GO:0005524">
    <property type="term" value="F:ATP binding"/>
    <property type="evidence" value="ECO:0007669"/>
    <property type="project" value="UniProtKB-KW"/>
</dbReference>
<feature type="transmembrane region" description="Helical" evidence="8">
    <location>
        <begin position="441"/>
        <end position="469"/>
    </location>
</feature>
<dbReference type="SMART" id="SM00382">
    <property type="entry name" value="AAA"/>
    <property type="match status" value="1"/>
</dbReference>
<evidence type="ECO:0000256" key="2">
    <source>
        <dbReference type="ARBA" id="ARBA00022448"/>
    </source>
</evidence>
<keyword evidence="11" id="KW-1185">Reference proteome</keyword>
<dbReference type="STRING" id="578461.R0KQA3"/>
<dbReference type="VEuPathDB" id="MicrosporidiaDB:NBO_333g0002"/>
<dbReference type="GO" id="GO:0016887">
    <property type="term" value="F:ATP hydrolysis activity"/>
    <property type="evidence" value="ECO:0007669"/>
    <property type="project" value="InterPro"/>
</dbReference>
<dbReference type="InterPro" id="IPR003439">
    <property type="entry name" value="ABC_transporter-like_ATP-bd"/>
</dbReference>
<evidence type="ECO:0000256" key="6">
    <source>
        <dbReference type="ARBA" id="ARBA00022989"/>
    </source>
</evidence>
<evidence type="ECO:0000256" key="3">
    <source>
        <dbReference type="ARBA" id="ARBA00022692"/>
    </source>
</evidence>
<dbReference type="AlphaFoldDB" id="R0KQA3"/>
<feature type="transmembrane region" description="Helical" evidence="8">
    <location>
        <begin position="332"/>
        <end position="354"/>
    </location>
</feature>
<name>R0KQA3_NOSB1</name>
<sequence length="592" mass="69001">MSQNNTELSENKEIIDLSWHNLTVNVKNKEMYLLNDCNGRAPHSKITAIFGMNGSGKTTLIRSLTGRLSSNLTKRGEVRIENNIKKTSWTHTIAFVDEDFTLQKFQTVYETIHFAIKMLWPKENKVEVKLKTENIIKIVGLTHNTFESVENLSQGEQKLLHIGVALAEEPSILILDEPFAFIDFYHMKKLLDLFKRLIKKNKSIVFSFSNPNDKFVNFIDNLIILVNGTTIFEGTYAECKIHFDNCGFKNEENQNFLEFVHEIISFGSDNEQKCVASLQNARKIKDKWLETQRNDIKASTPIEVDEVPNEDSQKMTLLLKRHFVTIWRNKELFRWLVIQKIFLFAIACLVYPLIGFKQRDIETRIGLVSFFIINATERAGIVTIETFEEYRAVTIREIYCGLYSPSEAYLAKLLYNVSFGFLFSVVYIIPVYWLSNLNDNFWRFVLFMINQFTLTNFIVTYAIVIGIYAKDHLMAHLQGSILFLFFIVFSGIFVNTGTIKHYIQWLKWVSPMYYAYESNLQVSLSNQRFESDKESNFETGKEVLDELNIGKIHYFPALVIQWAFILLFVLIGWYSFLKKYKPKLSIKLEDKV</sequence>
<dbReference type="Gene3D" id="3.40.50.300">
    <property type="entry name" value="P-loop containing nucleotide triphosphate hydrolases"/>
    <property type="match status" value="1"/>
</dbReference>
<dbReference type="InterPro" id="IPR003593">
    <property type="entry name" value="AAA+_ATPase"/>
</dbReference>
<dbReference type="Pfam" id="PF00005">
    <property type="entry name" value="ABC_tran"/>
    <property type="match status" value="1"/>
</dbReference>
<evidence type="ECO:0000259" key="9">
    <source>
        <dbReference type="PROSITE" id="PS50893"/>
    </source>
</evidence>
<comment type="subcellular location">
    <subcellularLocation>
        <location evidence="1">Membrane</location>
        <topology evidence="1">Multi-pass membrane protein</topology>
    </subcellularLocation>
</comment>
<dbReference type="GO" id="GO:0016020">
    <property type="term" value="C:membrane"/>
    <property type="evidence" value="ECO:0007669"/>
    <property type="project" value="UniProtKB-SubCell"/>
</dbReference>
<dbReference type="InterPro" id="IPR027417">
    <property type="entry name" value="P-loop_NTPase"/>
</dbReference>
<dbReference type="PROSITE" id="PS50893">
    <property type="entry name" value="ABC_TRANSPORTER_2"/>
    <property type="match status" value="1"/>
</dbReference>
<dbReference type="Pfam" id="PF01061">
    <property type="entry name" value="ABC2_membrane"/>
    <property type="match status" value="1"/>
</dbReference>
<dbReference type="InterPro" id="IPR050352">
    <property type="entry name" value="ABCG_transporters"/>
</dbReference>
<proteinExistence type="predicted"/>
<dbReference type="PANTHER" id="PTHR48041:SF139">
    <property type="entry name" value="PROTEIN SCARLET"/>
    <property type="match status" value="1"/>
</dbReference>
<evidence type="ECO:0000256" key="7">
    <source>
        <dbReference type="ARBA" id="ARBA00023136"/>
    </source>
</evidence>
<evidence type="ECO:0000256" key="4">
    <source>
        <dbReference type="ARBA" id="ARBA00022741"/>
    </source>
</evidence>
<keyword evidence="7 8" id="KW-0472">Membrane</keyword>
<dbReference type="SUPFAM" id="SSF52540">
    <property type="entry name" value="P-loop containing nucleoside triphosphate hydrolases"/>
    <property type="match status" value="1"/>
</dbReference>
<keyword evidence="3 8" id="KW-0812">Transmembrane</keyword>
<feature type="transmembrane region" description="Helical" evidence="8">
    <location>
        <begin position="554"/>
        <end position="577"/>
    </location>
</feature>
<accession>R0KQA3</accession>
<dbReference type="InterPro" id="IPR013525">
    <property type="entry name" value="ABC2_TM"/>
</dbReference>
<gene>
    <name evidence="10" type="primary">WBC7</name>
    <name evidence="10" type="ORF">NBO_333g0002</name>
</gene>